<accession>A0A1E5XPW1</accession>
<name>A0A1E5XPW1_9HYPH</name>
<dbReference type="AlphaFoldDB" id="A0A1E5XPW1"/>
<protein>
    <submittedName>
        <fullName evidence="2">Uncharacterized protein</fullName>
    </submittedName>
</protein>
<gene>
    <name evidence="2" type="ORF">VW23_020615</name>
</gene>
<feature type="transmembrane region" description="Helical" evidence="1">
    <location>
        <begin position="59"/>
        <end position="75"/>
    </location>
</feature>
<keyword evidence="1" id="KW-1133">Transmembrane helix</keyword>
<organism evidence="2 3">
    <name type="scientific">Devosia insulae DS-56</name>
    <dbReference type="NCBI Taxonomy" id="1116389"/>
    <lineage>
        <taxon>Bacteria</taxon>
        <taxon>Pseudomonadati</taxon>
        <taxon>Pseudomonadota</taxon>
        <taxon>Alphaproteobacteria</taxon>
        <taxon>Hyphomicrobiales</taxon>
        <taxon>Devosiaceae</taxon>
        <taxon>Devosia</taxon>
    </lineage>
</organism>
<dbReference type="EMBL" id="LAJE02000198">
    <property type="protein sequence ID" value="OEO30554.1"/>
    <property type="molecule type" value="Genomic_DNA"/>
</dbReference>
<proteinExistence type="predicted"/>
<comment type="caution">
    <text evidence="2">The sequence shown here is derived from an EMBL/GenBank/DDBJ whole genome shotgun (WGS) entry which is preliminary data.</text>
</comment>
<evidence type="ECO:0000256" key="1">
    <source>
        <dbReference type="SAM" id="Phobius"/>
    </source>
</evidence>
<dbReference type="RefSeq" id="WP_069910220.1">
    <property type="nucleotide sequence ID" value="NZ_LAJE02000198.1"/>
</dbReference>
<feature type="transmembrane region" description="Helical" evidence="1">
    <location>
        <begin position="27"/>
        <end position="47"/>
    </location>
</feature>
<dbReference type="Proteomes" id="UP000095463">
    <property type="component" value="Unassembled WGS sequence"/>
</dbReference>
<evidence type="ECO:0000313" key="2">
    <source>
        <dbReference type="EMBL" id="OEO30554.1"/>
    </source>
</evidence>
<reference evidence="2 3" key="1">
    <citation type="journal article" date="2015" name="Genome Announc.">
        <title>Genome Assemblies of Three Soil-Associated Devosia species: D. insulae, D. limi, and D. soli.</title>
        <authorList>
            <person name="Hassan Y.I."/>
            <person name="Lepp D."/>
            <person name="Zhou T."/>
        </authorList>
    </citation>
    <scope>NUCLEOTIDE SEQUENCE [LARGE SCALE GENOMIC DNA]</scope>
    <source>
        <strain evidence="2 3">DS-56</strain>
    </source>
</reference>
<keyword evidence="1" id="KW-0472">Membrane</keyword>
<evidence type="ECO:0000313" key="3">
    <source>
        <dbReference type="Proteomes" id="UP000095463"/>
    </source>
</evidence>
<keyword evidence="3" id="KW-1185">Reference proteome</keyword>
<keyword evidence="1" id="KW-0812">Transmembrane</keyword>
<sequence length="93" mass="9990">MSIQSSAAAVAAPAKPAGPSLAVRTRMALLVLVAVYPVITGIIYLVAPFTEGWPVWERNFVVAPLMVIAMVYFIIPGIQSRFGRFIATGRVSK</sequence>